<keyword evidence="2" id="KW-0614">Plasmid</keyword>
<dbReference type="SUPFAM" id="SSF75304">
    <property type="entry name" value="Amidase signature (AS) enzymes"/>
    <property type="match status" value="1"/>
</dbReference>
<dbReference type="InterPro" id="IPR036928">
    <property type="entry name" value="AS_sf"/>
</dbReference>
<dbReference type="GO" id="GO:0004040">
    <property type="term" value="F:amidase activity"/>
    <property type="evidence" value="ECO:0007669"/>
    <property type="project" value="UniProtKB-EC"/>
</dbReference>
<dbReference type="PANTHER" id="PTHR46310">
    <property type="entry name" value="AMIDASE 1"/>
    <property type="match status" value="1"/>
</dbReference>
<dbReference type="PANTHER" id="PTHR46310:SF7">
    <property type="entry name" value="AMIDASE 1"/>
    <property type="match status" value="1"/>
</dbReference>
<keyword evidence="2" id="KW-0378">Hydrolase</keyword>
<organism evidence="2 3">
    <name type="scientific">Rhodococcus rhodochrous</name>
    <dbReference type="NCBI Taxonomy" id="1829"/>
    <lineage>
        <taxon>Bacteria</taxon>
        <taxon>Bacillati</taxon>
        <taxon>Actinomycetota</taxon>
        <taxon>Actinomycetes</taxon>
        <taxon>Mycobacteriales</taxon>
        <taxon>Nocardiaceae</taxon>
        <taxon>Rhodococcus</taxon>
    </lineage>
</organism>
<proteinExistence type="predicted"/>
<reference evidence="2 3" key="1">
    <citation type="journal article" date="2021" name="Front. Microbiol.">
        <title>Bacterial Transformation of Aromatic Monomers in Softwood Black Liquor.</title>
        <authorList>
            <person name="Navas L.E."/>
            <person name="Dexter G."/>
            <person name="Liu J."/>
            <person name="Levy-Booth D."/>
            <person name="Cho M."/>
            <person name="Jang S.K."/>
            <person name="Mansfield S.D."/>
            <person name="Renneckar S."/>
            <person name="Mohn W.W."/>
            <person name="Eltis L.D."/>
        </authorList>
    </citation>
    <scope>NUCLEOTIDE SEQUENCE [LARGE SCALE GENOMIC DNA]</scope>
    <source>
        <strain evidence="2 3">GD02</strain>
    </source>
</reference>
<dbReference type="AlphaFoldDB" id="A0AA47AE76"/>
<dbReference type="EC" id="3.5.1.4" evidence="2"/>
<feature type="domain" description="Amidase" evidence="1">
    <location>
        <begin position="374"/>
        <end position="492"/>
    </location>
</feature>
<dbReference type="Pfam" id="PF11533">
    <property type="entry name" value="AtzH-like"/>
    <property type="match status" value="1"/>
</dbReference>
<evidence type="ECO:0000313" key="3">
    <source>
        <dbReference type="Proteomes" id="UP001162740"/>
    </source>
</evidence>
<sequence>MSAHTEALMDAFWAYEKALGTNDLETMDTLFDDSPDTLRGDATGLLVGIDEIRRFRLIRPSAPQRRILDTHVQHAGDNHALIIAVTELAGGGRGQQTQLWRRRPDNSWVVTAAHVSVPAPALDTRIWRIVGNPLTAPASSGPLDGHSIAVKDLYAVEGFSIGAGNPHRTANAPVETTNAWAVARLLEAGACIRGIAQTDEYAYSLAGSNTHYGTPPNPNAPGRISGGSSSGSATAVALGHASIGLGTDTGGSIRIPASYQGLFGIRTTHAAISTDGLLPLAPRFDTVGWMTRTPHLLRDVGHVLLPDTPQSARAREVVMITDLLTLASPEVADAIEKFTTAWGDVTREQWPSADPHAWKQAFITAQAAQAWESNRQHLTNRMDTLGPDIRARFDLASQVTEAQAHAAHYEADRLGGLIRDLVGDNIVVMPSAPTVAPLLGEDVSAVRDATLSLTCVAGLAGLPVVSLPLSTADDLPCGVALVGPQGTDRELLDLAVTLSDTGVLVHRSPCPPPR</sequence>
<dbReference type="EMBL" id="CP083975">
    <property type="protein sequence ID" value="UZF48125.1"/>
    <property type="molecule type" value="Genomic_DNA"/>
</dbReference>
<dbReference type="InterPro" id="IPR023631">
    <property type="entry name" value="Amidase_dom"/>
</dbReference>
<name>A0AA47AE76_RHORH</name>
<dbReference type="RefSeq" id="WP_229583487.1">
    <property type="nucleotide sequence ID" value="NZ_CP083975.1"/>
</dbReference>
<protein>
    <submittedName>
        <fullName evidence="2">Amidase</fullName>
        <ecNumber evidence="2">3.5.1.4</ecNumber>
    </submittedName>
</protein>
<dbReference type="Gene3D" id="3.90.1300.10">
    <property type="entry name" value="Amidase signature (AS) domain"/>
    <property type="match status" value="1"/>
</dbReference>
<gene>
    <name evidence="2" type="ORF">KUM34_027490</name>
</gene>
<feature type="domain" description="Amidase" evidence="1">
    <location>
        <begin position="139"/>
        <end position="297"/>
    </location>
</feature>
<dbReference type="SUPFAM" id="SSF54427">
    <property type="entry name" value="NTF2-like"/>
    <property type="match status" value="1"/>
</dbReference>
<dbReference type="NCBIfam" id="NF006169">
    <property type="entry name" value="PRK08310.1"/>
    <property type="match status" value="1"/>
</dbReference>
<dbReference type="InterPro" id="IPR020556">
    <property type="entry name" value="Amidase_CS"/>
</dbReference>
<dbReference type="Proteomes" id="UP001162740">
    <property type="component" value="Plasmid pGD02.2.1"/>
</dbReference>
<dbReference type="InterPro" id="IPR032710">
    <property type="entry name" value="NTF2-like_dom_sf"/>
</dbReference>
<accession>A0AA47AE76</accession>
<evidence type="ECO:0000259" key="1">
    <source>
        <dbReference type="Pfam" id="PF01425"/>
    </source>
</evidence>
<dbReference type="InterPro" id="IPR024507">
    <property type="entry name" value="AtzH-like"/>
</dbReference>
<dbReference type="Gene3D" id="3.10.450.50">
    <property type="match status" value="1"/>
</dbReference>
<dbReference type="PROSITE" id="PS00571">
    <property type="entry name" value="AMIDASES"/>
    <property type="match status" value="1"/>
</dbReference>
<geneLocation type="plasmid" evidence="2 3">
    <name>pGD02.2.1</name>
</geneLocation>
<evidence type="ECO:0000313" key="2">
    <source>
        <dbReference type="EMBL" id="UZF48125.1"/>
    </source>
</evidence>
<dbReference type="Pfam" id="PF01425">
    <property type="entry name" value="Amidase"/>
    <property type="match status" value="2"/>
</dbReference>